<feature type="region of interest" description="Disordered" evidence="5">
    <location>
        <begin position="183"/>
        <end position="211"/>
    </location>
</feature>
<dbReference type="Pfam" id="PF09597">
    <property type="entry name" value="SAM_Ribosomal_mS41"/>
    <property type="match status" value="1"/>
</dbReference>
<feature type="region of interest" description="Disordered" evidence="5">
    <location>
        <begin position="258"/>
        <end position="291"/>
    </location>
</feature>
<evidence type="ECO:0000313" key="8">
    <source>
        <dbReference type="Proteomes" id="UP001642406"/>
    </source>
</evidence>
<dbReference type="SUPFAM" id="SSF47769">
    <property type="entry name" value="SAM/Pointed domain"/>
    <property type="match status" value="1"/>
</dbReference>
<gene>
    <name evidence="7" type="primary">FYV4</name>
    <name evidence="7" type="ORF">SBRCBS47491_008481</name>
</gene>
<dbReference type="EMBL" id="CAWUHC010000111">
    <property type="protein sequence ID" value="CAK7233066.1"/>
    <property type="molecule type" value="Genomic_DNA"/>
</dbReference>
<dbReference type="PANTHER" id="PTHR28235:SF1">
    <property type="entry name" value="SMALL RIBOSOMAL SUBUNIT PROTEIN MS41"/>
    <property type="match status" value="1"/>
</dbReference>
<feature type="compositionally biased region" description="Acidic residues" evidence="5">
    <location>
        <begin position="184"/>
        <end position="196"/>
    </location>
</feature>
<comment type="similarity">
    <text evidence="2">Belongs to the mitochondrion-specific ribosomal protein mS41 family.</text>
</comment>
<proteinExistence type="inferred from homology"/>
<feature type="compositionally biased region" description="Basic and acidic residues" evidence="5">
    <location>
        <begin position="281"/>
        <end position="291"/>
    </location>
</feature>
<protein>
    <recommendedName>
        <fullName evidence="4">Small ribosomal subunit protein mS41</fullName>
    </recommendedName>
</protein>
<dbReference type="SMART" id="SM01238">
    <property type="entry name" value="IGR"/>
    <property type="match status" value="1"/>
</dbReference>
<name>A0ABP0CMF5_9PEZI</name>
<evidence type="ECO:0000256" key="5">
    <source>
        <dbReference type="SAM" id="MobiDB-lite"/>
    </source>
</evidence>
<evidence type="ECO:0000256" key="3">
    <source>
        <dbReference type="ARBA" id="ARBA00023128"/>
    </source>
</evidence>
<evidence type="ECO:0000256" key="4">
    <source>
        <dbReference type="ARBA" id="ARBA00035129"/>
    </source>
</evidence>
<keyword evidence="8" id="KW-1185">Reference proteome</keyword>
<dbReference type="PANTHER" id="PTHR28235">
    <property type="entry name" value="PROTEIN FYV4, MITOCHONDRIAL"/>
    <property type="match status" value="1"/>
</dbReference>
<evidence type="ECO:0000256" key="1">
    <source>
        <dbReference type="ARBA" id="ARBA00004173"/>
    </source>
</evidence>
<feature type="compositionally biased region" description="Basic and acidic residues" evidence="5">
    <location>
        <begin position="258"/>
        <end position="274"/>
    </location>
</feature>
<dbReference type="InterPro" id="IPR039603">
    <property type="entry name" value="Ribosomal_mS41"/>
</dbReference>
<accession>A0ABP0CMF5</accession>
<organism evidence="7 8">
    <name type="scientific">Sporothrix bragantina</name>
    <dbReference type="NCBI Taxonomy" id="671064"/>
    <lineage>
        <taxon>Eukaryota</taxon>
        <taxon>Fungi</taxon>
        <taxon>Dikarya</taxon>
        <taxon>Ascomycota</taxon>
        <taxon>Pezizomycotina</taxon>
        <taxon>Sordariomycetes</taxon>
        <taxon>Sordariomycetidae</taxon>
        <taxon>Ophiostomatales</taxon>
        <taxon>Ophiostomataceae</taxon>
        <taxon>Sporothrix</taxon>
    </lineage>
</organism>
<reference evidence="7 8" key="1">
    <citation type="submission" date="2024-01" db="EMBL/GenBank/DDBJ databases">
        <authorList>
            <person name="Allen C."/>
            <person name="Tagirdzhanova G."/>
        </authorList>
    </citation>
    <scope>NUCLEOTIDE SEQUENCE [LARGE SCALE GENOMIC DNA]</scope>
</reference>
<dbReference type="Proteomes" id="UP001642406">
    <property type="component" value="Unassembled WGS sequence"/>
</dbReference>
<dbReference type="InterPro" id="IPR013761">
    <property type="entry name" value="SAM/pointed_sf"/>
</dbReference>
<evidence type="ECO:0000256" key="2">
    <source>
        <dbReference type="ARBA" id="ARBA00010492"/>
    </source>
</evidence>
<comment type="caution">
    <text evidence="7">The sequence shown here is derived from an EMBL/GenBank/DDBJ whole genome shotgun (WGS) entry which is preliminary data.</text>
</comment>
<keyword evidence="3" id="KW-0496">Mitochondrion</keyword>
<evidence type="ECO:0000313" key="7">
    <source>
        <dbReference type="EMBL" id="CAK7233066.1"/>
    </source>
</evidence>
<dbReference type="InterPro" id="IPR019083">
    <property type="entry name" value="SAM_Ribosomal_mS41"/>
</dbReference>
<sequence length="291" mass="31931">MNSFRSRPMPLGRALAAAPARWAAATTSTFQPWHFAQSFSSSPSSFFTASKTSFSASPSTSKTSIVSKSHVPSPIPLVPDVATFLSVIGRNMKQHAAKFPSWEALFTLTSQQLRELGIDPPRDRRYLLRWVQRFREGRFGIAGDFQFVRNGVAELRVHETVDPQDPLIVRKFVLNVPVPPEAEAAAEGEAGAEAETEGAVPAEDAAETATGYDLNAPPVRVRGYKVVGAKAIAGPYALPLKQQAGSRLTVTEGMWEDKRGHKIDGGERRQAEVRFRRRAAERRAARESFGQ</sequence>
<dbReference type="CDD" id="cd09487">
    <property type="entry name" value="SAM_superfamily"/>
    <property type="match status" value="1"/>
</dbReference>
<evidence type="ECO:0000259" key="6">
    <source>
        <dbReference type="SMART" id="SM01238"/>
    </source>
</evidence>
<feature type="domain" description="Small ribosomal subunit protein mS41 SAM" evidence="6">
    <location>
        <begin position="81"/>
        <end position="137"/>
    </location>
</feature>
<comment type="subcellular location">
    <subcellularLocation>
        <location evidence="1">Mitochondrion</location>
    </subcellularLocation>
</comment>